<name>A0ABW4KQ17_9BURK</name>
<dbReference type="EMBL" id="JBHUEJ010000011">
    <property type="protein sequence ID" value="MFD1709879.1"/>
    <property type="molecule type" value="Genomic_DNA"/>
</dbReference>
<accession>A0ABW4KQ17</accession>
<evidence type="ECO:0000313" key="2">
    <source>
        <dbReference type="EMBL" id="MFD1709879.1"/>
    </source>
</evidence>
<feature type="compositionally biased region" description="Basic and acidic residues" evidence="1">
    <location>
        <begin position="23"/>
        <end position="41"/>
    </location>
</feature>
<feature type="region of interest" description="Disordered" evidence="1">
    <location>
        <begin position="1"/>
        <end position="158"/>
    </location>
</feature>
<reference evidence="3" key="1">
    <citation type="journal article" date="2019" name="Int. J. Syst. Evol. Microbiol.">
        <title>The Global Catalogue of Microorganisms (GCM) 10K type strain sequencing project: providing services to taxonomists for standard genome sequencing and annotation.</title>
        <authorList>
            <consortium name="The Broad Institute Genomics Platform"/>
            <consortium name="The Broad Institute Genome Sequencing Center for Infectious Disease"/>
            <person name="Wu L."/>
            <person name="Ma J."/>
        </authorList>
    </citation>
    <scope>NUCLEOTIDE SEQUENCE [LARGE SCALE GENOMIC DNA]</scope>
    <source>
        <strain evidence="3">LMG 29247</strain>
    </source>
</reference>
<gene>
    <name evidence="2" type="ORF">ACFSF0_04635</name>
</gene>
<keyword evidence="3" id="KW-1185">Reference proteome</keyword>
<feature type="compositionally biased region" description="Basic and acidic residues" evidence="1">
    <location>
        <begin position="69"/>
        <end position="80"/>
    </location>
</feature>
<dbReference type="RefSeq" id="WP_147914053.1">
    <property type="nucleotide sequence ID" value="NZ_JBHUEJ010000011.1"/>
</dbReference>
<comment type="caution">
    <text evidence="2">The sequence shown here is derived from an EMBL/GenBank/DDBJ whole genome shotgun (WGS) entry which is preliminary data.</text>
</comment>
<organism evidence="2 3">
    <name type="scientific">Ottowia flava</name>
    <dbReference type="NCBI Taxonomy" id="2675430"/>
    <lineage>
        <taxon>Bacteria</taxon>
        <taxon>Pseudomonadati</taxon>
        <taxon>Pseudomonadota</taxon>
        <taxon>Betaproteobacteria</taxon>
        <taxon>Burkholderiales</taxon>
        <taxon>Comamonadaceae</taxon>
        <taxon>Ottowia</taxon>
    </lineage>
</organism>
<evidence type="ECO:0000256" key="1">
    <source>
        <dbReference type="SAM" id="MobiDB-lite"/>
    </source>
</evidence>
<sequence length="158" mass="18482">MTDDRALFEQLGRRRSSVTEPPHGPRSEPDWLGRESHRRTDAYYWGQENGPNYYHPSRENPVHSSGYGLRDDLLEYRETELQGVGRRNTEQDYGPYDPEYAQWRRSQLRAQAKDHRSLQQQRNETVSEDLKTWRKKRAVEPDIDNEPQRPSGPASGGS</sequence>
<proteinExistence type="predicted"/>
<evidence type="ECO:0000313" key="3">
    <source>
        <dbReference type="Proteomes" id="UP001597304"/>
    </source>
</evidence>
<protein>
    <submittedName>
        <fullName evidence="2">Uncharacterized protein</fullName>
    </submittedName>
</protein>
<dbReference type="Proteomes" id="UP001597304">
    <property type="component" value="Unassembled WGS sequence"/>
</dbReference>